<feature type="compositionally biased region" description="Basic and acidic residues" evidence="1">
    <location>
        <begin position="1"/>
        <end position="10"/>
    </location>
</feature>
<feature type="compositionally biased region" description="Basic and acidic residues" evidence="1">
    <location>
        <begin position="55"/>
        <end position="68"/>
    </location>
</feature>
<proteinExistence type="predicted"/>
<sequence length="110" mass="12377">MGCQPARDEPATNPTKRLPRSPCPPFSARVPDLIRMHKRTTRNDSSPLPAPRRNQHPDSIRMHKRTPENDYPPPPTEVIYTSPSNLSSGRKFGECCSFPFYGRTCRGGSI</sequence>
<evidence type="ECO:0000313" key="3">
    <source>
        <dbReference type="Proteomes" id="UP001054945"/>
    </source>
</evidence>
<protein>
    <submittedName>
        <fullName evidence="2">Uncharacterized protein</fullName>
    </submittedName>
</protein>
<name>A0AAV4UEP8_CAEEX</name>
<feature type="region of interest" description="Disordered" evidence="1">
    <location>
        <begin position="1"/>
        <end position="84"/>
    </location>
</feature>
<evidence type="ECO:0000313" key="2">
    <source>
        <dbReference type="EMBL" id="GIY56292.1"/>
    </source>
</evidence>
<organism evidence="2 3">
    <name type="scientific">Caerostris extrusa</name>
    <name type="common">Bark spider</name>
    <name type="synonym">Caerostris bankana</name>
    <dbReference type="NCBI Taxonomy" id="172846"/>
    <lineage>
        <taxon>Eukaryota</taxon>
        <taxon>Metazoa</taxon>
        <taxon>Ecdysozoa</taxon>
        <taxon>Arthropoda</taxon>
        <taxon>Chelicerata</taxon>
        <taxon>Arachnida</taxon>
        <taxon>Araneae</taxon>
        <taxon>Araneomorphae</taxon>
        <taxon>Entelegynae</taxon>
        <taxon>Araneoidea</taxon>
        <taxon>Araneidae</taxon>
        <taxon>Caerostris</taxon>
    </lineage>
</organism>
<gene>
    <name evidence="2" type="ORF">CEXT_772821</name>
</gene>
<keyword evidence="3" id="KW-1185">Reference proteome</keyword>
<dbReference type="AlphaFoldDB" id="A0AAV4UEP8"/>
<evidence type="ECO:0000256" key="1">
    <source>
        <dbReference type="SAM" id="MobiDB-lite"/>
    </source>
</evidence>
<accession>A0AAV4UEP8</accession>
<reference evidence="2 3" key="1">
    <citation type="submission" date="2021-06" db="EMBL/GenBank/DDBJ databases">
        <title>Caerostris extrusa draft genome.</title>
        <authorList>
            <person name="Kono N."/>
            <person name="Arakawa K."/>
        </authorList>
    </citation>
    <scope>NUCLEOTIDE SEQUENCE [LARGE SCALE GENOMIC DNA]</scope>
</reference>
<dbReference type="Proteomes" id="UP001054945">
    <property type="component" value="Unassembled WGS sequence"/>
</dbReference>
<comment type="caution">
    <text evidence="2">The sequence shown here is derived from an EMBL/GenBank/DDBJ whole genome shotgun (WGS) entry which is preliminary data.</text>
</comment>
<dbReference type="EMBL" id="BPLR01012751">
    <property type="protein sequence ID" value="GIY56292.1"/>
    <property type="molecule type" value="Genomic_DNA"/>
</dbReference>